<comment type="subcellular location">
    <subcellularLocation>
        <location evidence="1">Membrane</location>
        <topology evidence="1">Single-pass membrane protein</topology>
    </subcellularLocation>
</comment>
<feature type="domain" description="VASt" evidence="9">
    <location>
        <begin position="1001"/>
        <end position="1176"/>
    </location>
</feature>
<dbReference type="PANTHER" id="PTHR13222:SF1">
    <property type="entry name" value="RB1-INDUCIBLE COILED-COIL PROTEIN 1"/>
    <property type="match status" value="1"/>
</dbReference>
<gene>
    <name evidence="10" type="ORF">WJX81_003004</name>
</gene>
<feature type="region of interest" description="Disordered" evidence="7">
    <location>
        <begin position="711"/>
        <end position="757"/>
    </location>
</feature>
<dbReference type="GO" id="GO:1990316">
    <property type="term" value="C:Atg1/ULK1 kinase complex"/>
    <property type="evidence" value="ECO:0007669"/>
    <property type="project" value="TreeGrafter"/>
</dbReference>
<evidence type="ECO:0000256" key="3">
    <source>
        <dbReference type="ARBA" id="ARBA00022989"/>
    </source>
</evidence>
<keyword evidence="5 8" id="KW-0472">Membrane</keyword>
<keyword evidence="6" id="KW-0175">Coiled coil</keyword>
<keyword evidence="2 8" id="KW-0812">Transmembrane</keyword>
<dbReference type="InterPro" id="IPR029071">
    <property type="entry name" value="Ubiquitin-like_domsf"/>
</dbReference>
<dbReference type="GO" id="GO:0019901">
    <property type="term" value="F:protein kinase binding"/>
    <property type="evidence" value="ECO:0007669"/>
    <property type="project" value="TreeGrafter"/>
</dbReference>
<dbReference type="InterPro" id="IPR045326">
    <property type="entry name" value="ATG17-like_dom"/>
</dbReference>
<dbReference type="Pfam" id="PF16016">
    <property type="entry name" value="VASt"/>
    <property type="match status" value="1"/>
</dbReference>
<evidence type="ECO:0000256" key="8">
    <source>
        <dbReference type="SAM" id="Phobius"/>
    </source>
</evidence>
<comment type="caution">
    <text evidence="10">The sequence shown here is derived from an EMBL/GenBank/DDBJ whole genome shotgun (WGS) entry which is preliminary data.</text>
</comment>
<feature type="compositionally biased region" description="Acidic residues" evidence="7">
    <location>
        <begin position="576"/>
        <end position="586"/>
    </location>
</feature>
<feature type="compositionally biased region" description="Low complexity" evidence="7">
    <location>
        <begin position="628"/>
        <end position="637"/>
    </location>
</feature>
<evidence type="ECO:0000256" key="4">
    <source>
        <dbReference type="ARBA" id="ARBA00023006"/>
    </source>
</evidence>
<feature type="region of interest" description="Disordered" evidence="7">
    <location>
        <begin position="952"/>
        <end position="988"/>
    </location>
</feature>
<accession>A0AAW1SIU0</accession>
<evidence type="ECO:0000256" key="6">
    <source>
        <dbReference type="SAM" id="Coils"/>
    </source>
</evidence>
<feature type="coiled-coil region" evidence="6">
    <location>
        <begin position="675"/>
        <end position="709"/>
    </location>
</feature>
<dbReference type="SMART" id="SM00568">
    <property type="entry name" value="GRAM"/>
    <property type="match status" value="1"/>
</dbReference>
<dbReference type="SUPFAM" id="SSF54236">
    <property type="entry name" value="Ubiquitin-like"/>
    <property type="match status" value="1"/>
</dbReference>
<feature type="compositionally biased region" description="Basic residues" evidence="7">
    <location>
        <begin position="1201"/>
        <end position="1211"/>
    </location>
</feature>
<feature type="region of interest" description="Disordered" evidence="7">
    <location>
        <begin position="627"/>
        <end position="652"/>
    </location>
</feature>
<organism evidence="10 11">
    <name type="scientific">Elliptochloris bilobata</name>
    <dbReference type="NCBI Taxonomy" id="381761"/>
    <lineage>
        <taxon>Eukaryota</taxon>
        <taxon>Viridiplantae</taxon>
        <taxon>Chlorophyta</taxon>
        <taxon>core chlorophytes</taxon>
        <taxon>Trebouxiophyceae</taxon>
        <taxon>Trebouxiophyceae incertae sedis</taxon>
        <taxon>Elliptochloris clade</taxon>
        <taxon>Elliptochloris</taxon>
    </lineage>
</organism>
<dbReference type="Gene3D" id="2.30.29.30">
    <property type="entry name" value="Pleckstrin-homology domain (PH domain)/Phosphotyrosine-binding domain (PTB)"/>
    <property type="match status" value="1"/>
</dbReference>
<dbReference type="GO" id="GO:0060090">
    <property type="term" value="F:molecular adaptor activity"/>
    <property type="evidence" value="ECO:0007669"/>
    <property type="project" value="TreeGrafter"/>
</dbReference>
<keyword evidence="4" id="KW-0072">Autophagy</keyword>
<keyword evidence="11" id="KW-1185">Reference proteome</keyword>
<dbReference type="InterPro" id="IPR040040">
    <property type="entry name" value="ATG11"/>
</dbReference>
<dbReference type="Pfam" id="PF04108">
    <property type="entry name" value="ATG17_like"/>
    <property type="match status" value="1"/>
</dbReference>
<dbReference type="PROSITE" id="PS51778">
    <property type="entry name" value="VAST"/>
    <property type="match status" value="1"/>
</dbReference>
<proteinExistence type="predicted"/>
<dbReference type="Gene3D" id="3.10.20.90">
    <property type="entry name" value="Phosphatidylinositol 3-kinase Catalytic Subunit, Chain A, domain 1"/>
    <property type="match status" value="1"/>
</dbReference>
<evidence type="ECO:0000256" key="2">
    <source>
        <dbReference type="ARBA" id="ARBA00022692"/>
    </source>
</evidence>
<feature type="transmembrane region" description="Helical" evidence="8">
    <location>
        <begin position="1254"/>
        <end position="1275"/>
    </location>
</feature>
<dbReference type="GO" id="GO:0000422">
    <property type="term" value="P:autophagy of mitochondrion"/>
    <property type="evidence" value="ECO:0007669"/>
    <property type="project" value="TreeGrafter"/>
</dbReference>
<dbReference type="InterPro" id="IPR031968">
    <property type="entry name" value="VASt"/>
</dbReference>
<evidence type="ECO:0000313" key="10">
    <source>
        <dbReference type="EMBL" id="KAK9846399.1"/>
    </source>
</evidence>
<dbReference type="GO" id="GO:0061709">
    <property type="term" value="P:reticulophagy"/>
    <property type="evidence" value="ECO:0007669"/>
    <property type="project" value="TreeGrafter"/>
</dbReference>
<evidence type="ECO:0000256" key="5">
    <source>
        <dbReference type="ARBA" id="ARBA00023136"/>
    </source>
</evidence>
<evidence type="ECO:0000259" key="9">
    <source>
        <dbReference type="PROSITE" id="PS51778"/>
    </source>
</evidence>
<evidence type="ECO:0000313" key="11">
    <source>
        <dbReference type="Proteomes" id="UP001445335"/>
    </source>
</evidence>
<evidence type="ECO:0000256" key="7">
    <source>
        <dbReference type="SAM" id="MobiDB-lite"/>
    </source>
</evidence>
<feature type="region of interest" description="Disordered" evidence="7">
    <location>
        <begin position="529"/>
        <end position="596"/>
    </location>
</feature>
<reference evidence="10 11" key="1">
    <citation type="journal article" date="2024" name="Nat. Commun.">
        <title>Phylogenomics reveals the evolutionary origins of lichenization in chlorophyte algae.</title>
        <authorList>
            <person name="Puginier C."/>
            <person name="Libourel C."/>
            <person name="Otte J."/>
            <person name="Skaloud P."/>
            <person name="Haon M."/>
            <person name="Grisel S."/>
            <person name="Petersen M."/>
            <person name="Berrin J.G."/>
            <person name="Delaux P.M."/>
            <person name="Dal Grande F."/>
            <person name="Keller J."/>
        </authorList>
    </citation>
    <scope>NUCLEOTIDE SEQUENCE [LARGE SCALE GENOMIC DNA]</scope>
    <source>
        <strain evidence="10 11">SAG 245.80</strain>
    </source>
</reference>
<dbReference type="Pfam" id="PF02893">
    <property type="entry name" value="GRAM"/>
    <property type="match status" value="1"/>
</dbReference>
<dbReference type="Proteomes" id="UP001445335">
    <property type="component" value="Unassembled WGS sequence"/>
</dbReference>
<keyword evidence="3 8" id="KW-1133">Transmembrane helix</keyword>
<feature type="compositionally biased region" description="Low complexity" evidence="7">
    <location>
        <begin position="711"/>
        <end position="734"/>
    </location>
</feature>
<dbReference type="GO" id="GO:0000045">
    <property type="term" value="P:autophagosome assembly"/>
    <property type="evidence" value="ECO:0007669"/>
    <property type="project" value="InterPro"/>
</dbReference>
<dbReference type="InterPro" id="IPR011993">
    <property type="entry name" value="PH-like_dom_sf"/>
</dbReference>
<dbReference type="GO" id="GO:0034727">
    <property type="term" value="P:piecemeal microautophagy of the nucleus"/>
    <property type="evidence" value="ECO:0007669"/>
    <property type="project" value="TreeGrafter"/>
</dbReference>
<dbReference type="GO" id="GO:0034045">
    <property type="term" value="C:phagophore assembly site membrane"/>
    <property type="evidence" value="ECO:0007669"/>
    <property type="project" value="TreeGrafter"/>
</dbReference>
<evidence type="ECO:0000256" key="1">
    <source>
        <dbReference type="ARBA" id="ARBA00004167"/>
    </source>
</evidence>
<dbReference type="InterPro" id="IPR004182">
    <property type="entry name" value="GRAM"/>
</dbReference>
<sequence length="1319" mass="139125">MIVYSAHDGRSYDLPVDASTRVEAVQHALATLTDIAAAEQILIVNGTPLDARQPLSAYRLPHAPGGGDDPATDVFLYSKAHLRASGVPLQPEALPPLEVPEAPAPDAALHAPHALDAAASPLVRALPQYERGFRDHLAEADALASAGRQRLASAVRLANEMEVQARAIEAARSNVETHYAYICAQVEEFQRRYAAQRGTHSEVLARFERDMAALAAAELPRAAQSAGLRRVSDLLPEAQLREWAAQCQAAHGALNEKVGEVEAVFLALKADVEALFMTAPSVSLAELAQGVADAHRHLDSQENILQLLQADCGQVERLVGDAVAQLSAALAASAVTPLDRCQLMEQMNDNHAAQLLPRARAADAALAALAQRCLECKNRMTRDVLAHLRAISAQQSKIRGLRNKLAILREAAARHVDALGEFRAVRATAAAYSQCLAECMRRAAFAEIYSGQAAAVAERLARLRDKETARRAAFRARVERAVPPALLAGLGLTGEPPWCQVSLPAPQQGLLHVAPEDLRRLPLAREAQGALPGASPRERAGAPNQAAPLGSPAQLGAAREGAHEGVGEGGAAPDSPDGEGLGEDLGEGGPHAGATPAQSLQLENARLRMELAEQVAVKCAADLEASNRAADPGAEPAAGDRGRGPVGAAPAAGAGAGAAAAARFRSALAARVELSARLDMELSAARAQAAAYEARIRQLEEHLTRTAVQASSAAAQAPLPPTGAALARASSGGSTQTARPAPALGEDSAAEGEDSPGACTWVSRVERRSEELRRLFKLPPTELVCDQFQCALQKRGLLLQGQLFIFERYVGFHSRLFGVSTVKVIPLQATLSVRKQTNLGFSNSLEVTWRAGNGARKTAFLTSFLSRNEALRLIMNNWQQCRRAGSASQPHDPAADFHRYHAGLDARRLSLGASECSSCGPVVMGGACERNALSASSYAHATRQHQALRSASLSANGGESPAPGDSDAASVGPSDVDTDGGGGGGGVWQPLAECVPPLPGREWVPIEAGDLALDPRGFFRLVLGDESNFFQRFHKARGDMSISLSRWRRLPGVGLLRELQFVTPIKSRLGPPRAHCHQAQRYRVFAGGDHLVFESTQTMTEIPFGEYFSVETRWDVVAAPPAPDGTPQSRVSSHVAIPFTKQTLYRAMIVRSTLDGCREAHAALLVAAAGALAGAAAGSGGRARGDSGTPCGDARGEARTPRTHRRQRSRHSALSPGRDASSARSAGTPRALWRDGSLGVQRVQAPPAGSFPSVLQWLLLLGLAAIIVLQVAILLRTPPPPTAAGSDIIAAMERRLDALQQALAQHSTGACVAAPASKP</sequence>
<dbReference type="PANTHER" id="PTHR13222">
    <property type="entry name" value="RB1-INDUCIBLE COILED-COIL"/>
    <property type="match status" value="1"/>
</dbReference>
<protein>
    <recommendedName>
        <fullName evidence="9">VASt domain-containing protein</fullName>
    </recommendedName>
</protein>
<feature type="region of interest" description="Disordered" evidence="7">
    <location>
        <begin position="1177"/>
        <end position="1231"/>
    </location>
</feature>
<dbReference type="EMBL" id="JALJOU010000001">
    <property type="protein sequence ID" value="KAK9846399.1"/>
    <property type="molecule type" value="Genomic_DNA"/>
</dbReference>
<name>A0AAW1SIU0_9CHLO</name>
<dbReference type="GO" id="GO:0034517">
    <property type="term" value="P:ribophagy"/>
    <property type="evidence" value="ECO:0007669"/>
    <property type="project" value="TreeGrafter"/>
</dbReference>